<proteinExistence type="predicted"/>
<dbReference type="InterPro" id="IPR050157">
    <property type="entry name" value="PSI_iron-sulfur_center"/>
</dbReference>
<dbReference type="PROSITE" id="PS51379">
    <property type="entry name" value="4FE4S_FER_2"/>
    <property type="match status" value="2"/>
</dbReference>
<gene>
    <name evidence="6" type="ORF">SCALIN_C17_0050</name>
</gene>
<dbReference type="InterPro" id="IPR045854">
    <property type="entry name" value="NO2/SO3_Rdtase_4Fe4S_sf"/>
</dbReference>
<dbReference type="InterPro" id="IPR013580">
    <property type="entry name" value="LI-POR_suB-like_C"/>
</dbReference>
<dbReference type="RefSeq" id="WP_096894411.1">
    <property type="nucleotide sequence ID" value="NZ_BAOS01000017.1"/>
</dbReference>
<evidence type="ECO:0000256" key="1">
    <source>
        <dbReference type="ARBA" id="ARBA00022485"/>
    </source>
</evidence>
<evidence type="ECO:0000256" key="3">
    <source>
        <dbReference type="ARBA" id="ARBA00023004"/>
    </source>
</evidence>
<dbReference type="PROSITE" id="PS00198">
    <property type="entry name" value="4FE4S_FER_1"/>
    <property type="match status" value="1"/>
</dbReference>
<dbReference type="Pfam" id="PF01077">
    <property type="entry name" value="NIR_SIR"/>
    <property type="match status" value="1"/>
</dbReference>
<evidence type="ECO:0000313" key="6">
    <source>
        <dbReference type="EMBL" id="GAX61017.1"/>
    </source>
</evidence>
<dbReference type="InterPro" id="IPR017896">
    <property type="entry name" value="4Fe4S_Fe-S-bd"/>
</dbReference>
<name>A0A286TYQ7_9BACT</name>
<dbReference type="Pfam" id="PF00037">
    <property type="entry name" value="Fer4"/>
    <property type="match status" value="1"/>
</dbReference>
<dbReference type="GO" id="GO:0051539">
    <property type="term" value="F:4 iron, 4 sulfur cluster binding"/>
    <property type="evidence" value="ECO:0007669"/>
    <property type="project" value="UniProtKB-KW"/>
</dbReference>
<evidence type="ECO:0000256" key="2">
    <source>
        <dbReference type="ARBA" id="ARBA00022723"/>
    </source>
</evidence>
<dbReference type="Gene3D" id="3.30.70.3270">
    <property type="match status" value="1"/>
</dbReference>
<dbReference type="Proteomes" id="UP000218542">
    <property type="component" value="Unassembled WGS sequence"/>
</dbReference>
<dbReference type="Gene3D" id="1.10.8.550">
    <property type="entry name" value="Proto-chlorophyllide reductase 57 kD subunit B"/>
    <property type="match status" value="1"/>
</dbReference>
<evidence type="ECO:0000313" key="7">
    <source>
        <dbReference type="Proteomes" id="UP000218542"/>
    </source>
</evidence>
<reference evidence="7" key="1">
    <citation type="journal article" date="2017" name="Environ. Microbiol. Rep.">
        <title>Genetic Diversity of Marine Anaerobic Ammonium-Oxidizing Bacteria as Revealed by Genomic and Proteomic Analyses of 'Candidatus Scalindua japonica'.</title>
        <authorList>
            <person name="Oshiki M."/>
            <person name="Mizuto K."/>
            <person name="Kimura Z."/>
            <person name="Kindaichi T."/>
            <person name="Satoh H."/>
            <person name="Okabe S."/>
        </authorList>
    </citation>
    <scope>NUCLEOTIDE SEQUENCE [LARGE SCALE GENOMIC DNA]</scope>
    <source>
        <strain evidence="7">husup-a2</strain>
    </source>
</reference>
<dbReference type="PANTHER" id="PTHR24960">
    <property type="entry name" value="PHOTOSYSTEM I IRON-SULFUR CENTER-RELATED"/>
    <property type="match status" value="1"/>
</dbReference>
<dbReference type="EMBL" id="BAOS01000017">
    <property type="protein sequence ID" value="GAX61017.1"/>
    <property type="molecule type" value="Genomic_DNA"/>
</dbReference>
<dbReference type="PANTHER" id="PTHR24960:SF79">
    <property type="entry name" value="PHOTOSYSTEM I IRON-SULFUR CENTER"/>
    <property type="match status" value="1"/>
</dbReference>
<feature type="domain" description="4Fe-4S ferredoxin-type" evidence="5">
    <location>
        <begin position="227"/>
        <end position="256"/>
    </location>
</feature>
<protein>
    <submittedName>
        <fullName evidence="6">Nitrite and sulphite reductase</fullName>
    </submittedName>
</protein>
<dbReference type="Gene3D" id="3.30.413.10">
    <property type="entry name" value="Sulfite Reductase Hemoprotein, domain 1"/>
    <property type="match status" value="1"/>
</dbReference>
<dbReference type="GO" id="GO:0046872">
    <property type="term" value="F:metal ion binding"/>
    <property type="evidence" value="ECO:0007669"/>
    <property type="project" value="UniProtKB-KW"/>
</dbReference>
<dbReference type="AlphaFoldDB" id="A0A286TYQ7"/>
<feature type="domain" description="4Fe-4S ferredoxin-type" evidence="5">
    <location>
        <begin position="176"/>
        <end position="206"/>
    </location>
</feature>
<organism evidence="6 7">
    <name type="scientific">Candidatus Scalindua japonica</name>
    <dbReference type="NCBI Taxonomy" id="1284222"/>
    <lineage>
        <taxon>Bacteria</taxon>
        <taxon>Pseudomonadati</taxon>
        <taxon>Planctomycetota</taxon>
        <taxon>Candidatus Brocadiia</taxon>
        <taxon>Candidatus Brocadiales</taxon>
        <taxon>Candidatus Scalinduaceae</taxon>
        <taxon>Candidatus Scalindua</taxon>
    </lineage>
</organism>
<keyword evidence="7" id="KW-1185">Reference proteome</keyword>
<comment type="caution">
    <text evidence="6">The sequence shown here is derived from an EMBL/GenBank/DDBJ whole genome shotgun (WGS) entry which is preliminary data.</text>
</comment>
<keyword evidence="3" id="KW-0408">Iron</keyword>
<keyword evidence="1" id="KW-0004">4Fe-4S</keyword>
<dbReference type="GO" id="GO:0016491">
    <property type="term" value="F:oxidoreductase activity"/>
    <property type="evidence" value="ECO:0007669"/>
    <property type="project" value="InterPro"/>
</dbReference>
<dbReference type="Pfam" id="PF08369">
    <property type="entry name" value="PCP_red"/>
    <property type="match status" value="1"/>
</dbReference>
<evidence type="ECO:0000259" key="5">
    <source>
        <dbReference type="PROSITE" id="PS51379"/>
    </source>
</evidence>
<keyword evidence="2" id="KW-0479">Metal-binding</keyword>
<sequence>MEWDKEASLRLEKIPIFVRRMARSKIEKRASEKGKSIVTLEDVEDAKAGFMGTGSVKSDKGVMNANPFSLDSKMGEDKFEILKRSDEYSEEDGLPAMYTIEICRGEDVECPFLIEGVKGLRQKMKNRLREIEFSKKLINRIDGKILPHQRLKIAISSCPNCCSMPQIRDFGVHVRAKVIVDDAFECNGCGNCLRACKEGAIRITGMSNEQAEVTGDGQTGQPENRKRVVAINYDRCVHCGLCAEVCPTGTIKTEKKCFRVMIGGKLGRHPRFADDLTGFADESEVLKALDVCVDALLNEKKEKRFGELVRKIGIEEFKRRLNENKDLSREQVSDKEIVHSGMHN</sequence>
<evidence type="ECO:0000256" key="4">
    <source>
        <dbReference type="ARBA" id="ARBA00023014"/>
    </source>
</evidence>
<dbReference type="InterPro" id="IPR042298">
    <property type="entry name" value="P-CP_red_C"/>
</dbReference>
<dbReference type="SUPFAM" id="SSF54862">
    <property type="entry name" value="4Fe-4S ferredoxins"/>
    <property type="match status" value="1"/>
</dbReference>
<dbReference type="OrthoDB" id="9800558at2"/>
<keyword evidence="4" id="KW-0411">Iron-sulfur</keyword>
<dbReference type="SUPFAM" id="SSF56014">
    <property type="entry name" value="Nitrite and sulphite reductase 4Fe-4S domain-like"/>
    <property type="match status" value="1"/>
</dbReference>
<dbReference type="GO" id="GO:0015995">
    <property type="term" value="P:chlorophyll biosynthetic process"/>
    <property type="evidence" value="ECO:0007669"/>
    <property type="project" value="InterPro"/>
</dbReference>
<dbReference type="InterPro" id="IPR017900">
    <property type="entry name" value="4Fe4S_Fe_S_CS"/>
</dbReference>
<dbReference type="GO" id="GO:0015979">
    <property type="term" value="P:photosynthesis"/>
    <property type="evidence" value="ECO:0007669"/>
    <property type="project" value="InterPro"/>
</dbReference>
<accession>A0A286TYQ7</accession>
<dbReference type="InterPro" id="IPR006067">
    <property type="entry name" value="NO2/SO3_Rdtase_4Fe4S_dom"/>
</dbReference>
<dbReference type="GO" id="GO:0020037">
    <property type="term" value="F:heme binding"/>
    <property type="evidence" value="ECO:0007669"/>
    <property type="project" value="InterPro"/>
</dbReference>